<evidence type="ECO:0000313" key="2">
    <source>
        <dbReference type="Proteomes" id="UP000544222"/>
    </source>
</evidence>
<accession>A0A7W5H0N2</accession>
<dbReference type="RefSeq" id="WP_183411825.1">
    <property type="nucleotide sequence ID" value="NZ_JACHYB010000001.1"/>
</dbReference>
<organism evidence="1 2">
    <name type="scientific">Microbacter margulisiae</name>
    <dbReference type="NCBI Taxonomy" id="1350067"/>
    <lineage>
        <taxon>Bacteria</taxon>
        <taxon>Pseudomonadati</taxon>
        <taxon>Bacteroidota</taxon>
        <taxon>Bacteroidia</taxon>
        <taxon>Bacteroidales</taxon>
        <taxon>Porphyromonadaceae</taxon>
        <taxon>Microbacter</taxon>
    </lineage>
</organism>
<reference evidence="1 2" key="1">
    <citation type="submission" date="2020-08" db="EMBL/GenBank/DDBJ databases">
        <title>Genomic Encyclopedia of Type Strains, Phase IV (KMG-IV): sequencing the most valuable type-strain genomes for metagenomic binning, comparative biology and taxonomic classification.</title>
        <authorList>
            <person name="Goeker M."/>
        </authorList>
    </citation>
    <scope>NUCLEOTIDE SEQUENCE [LARGE SCALE GENOMIC DNA]</scope>
    <source>
        <strain evidence="1 2">DSM 27471</strain>
    </source>
</reference>
<gene>
    <name evidence="1" type="ORF">FHX64_000033</name>
</gene>
<name>A0A7W5H0N2_9PORP</name>
<evidence type="ECO:0000313" key="1">
    <source>
        <dbReference type="EMBL" id="MBB3185870.1"/>
    </source>
</evidence>
<protein>
    <submittedName>
        <fullName evidence="1">Uncharacterized protein</fullName>
    </submittedName>
</protein>
<comment type="caution">
    <text evidence="1">The sequence shown here is derived from an EMBL/GenBank/DDBJ whole genome shotgun (WGS) entry which is preliminary data.</text>
</comment>
<keyword evidence="2" id="KW-1185">Reference proteome</keyword>
<dbReference type="Proteomes" id="UP000544222">
    <property type="component" value="Unassembled WGS sequence"/>
</dbReference>
<dbReference type="EMBL" id="JACHYB010000001">
    <property type="protein sequence ID" value="MBB3185870.1"/>
    <property type="molecule type" value="Genomic_DNA"/>
</dbReference>
<dbReference type="AlphaFoldDB" id="A0A7W5H0N2"/>
<proteinExistence type="predicted"/>
<sequence>MYKNTKQRLLPQMQFMERFTVWLYQDFGGDSLLNCGMTRNCFVTVVWMMEMPLYGKSYMNR</sequence>